<sequence>MSQNNSLNINETLSFFFKRNRSGYGTVKKKIDRSYPGKFKKQFHEAPNINILHLLNSLRDC</sequence>
<comment type="caution">
    <text evidence="1">The sequence shown here is derived from an EMBL/GenBank/DDBJ whole genome shotgun (WGS) entry which is preliminary data.</text>
</comment>
<dbReference type="EMBL" id="QWDN01000003">
    <property type="protein sequence ID" value="TEB44436.1"/>
    <property type="molecule type" value="Genomic_DNA"/>
</dbReference>
<evidence type="ECO:0000313" key="1">
    <source>
        <dbReference type="EMBL" id="TEB44436.1"/>
    </source>
</evidence>
<protein>
    <submittedName>
        <fullName evidence="1">Uncharacterized protein</fullName>
    </submittedName>
</protein>
<dbReference type="Proteomes" id="UP000298340">
    <property type="component" value="Unassembled WGS sequence"/>
</dbReference>
<proteinExistence type="predicted"/>
<dbReference type="AlphaFoldDB" id="A0A4Y7UDI0"/>
<evidence type="ECO:0000313" key="2">
    <source>
        <dbReference type="Proteomes" id="UP000298340"/>
    </source>
</evidence>
<organism evidence="1 2">
    <name type="scientific">Flavobacterium circumlabens</name>
    <dbReference type="NCBI Taxonomy" id="2133765"/>
    <lineage>
        <taxon>Bacteria</taxon>
        <taxon>Pseudomonadati</taxon>
        <taxon>Bacteroidota</taxon>
        <taxon>Flavobacteriia</taxon>
        <taxon>Flavobacteriales</taxon>
        <taxon>Flavobacteriaceae</taxon>
        <taxon>Flavobacterium</taxon>
    </lineage>
</organism>
<name>A0A4Y7UDI0_9FLAO</name>
<gene>
    <name evidence="1" type="ORF">D0809_11865</name>
</gene>
<accession>A0A4Y7UDI0</accession>
<reference evidence="1 2" key="1">
    <citation type="journal article" date="2018" name="Syst. Appl. Microbiol.">
        <title>Flavobacterium circumlabens sp. nov. and Flavobacterium cupreum sp. nov., two psychrotrophic species isolated from Antarctic environmental samples.</title>
        <authorList>
            <person name="Kralova S."/>
            <person name="Busse H.J."/>
            <person name="Svec P."/>
            <person name="Maslanova I."/>
            <person name="Stankova E."/>
            <person name="Bartak M."/>
            <person name="Sedlacek I."/>
        </authorList>
    </citation>
    <scope>NUCLEOTIDE SEQUENCE [LARGE SCALE GENOMIC DNA]</scope>
    <source>
        <strain evidence="1 2">CCM 8828</strain>
    </source>
</reference>